<gene>
    <name evidence="1" type="ORF">CLF_106471</name>
</gene>
<name>G7YF83_CLOSI</name>
<proteinExistence type="predicted"/>
<organism evidence="1 2">
    <name type="scientific">Clonorchis sinensis</name>
    <name type="common">Chinese liver fluke</name>
    <dbReference type="NCBI Taxonomy" id="79923"/>
    <lineage>
        <taxon>Eukaryota</taxon>
        <taxon>Metazoa</taxon>
        <taxon>Spiralia</taxon>
        <taxon>Lophotrochozoa</taxon>
        <taxon>Platyhelminthes</taxon>
        <taxon>Trematoda</taxon>
        <taxon>Digenea</taxon>
        <taxon>Opisthorchiida</taxon>
        <taxon>Opisthorchiata</taxon>
        <taxon>Opisthorchiidae</taxon>
        <taxon>Clonorchis</taxon>
    </lineage>
</organism>
<dbReference type="Proteomes" id="UP000008909">
    <property type="component" value="Unassembled WGS sequence"/>
</dbReference>
<keyword evidence="2" id="KW-1185">Reference proteome</keyword>
<dbReference type="EMBL" id="DF143176">
    <property type="protein sequence ID" value="GAA51616.1"/>
    <property type="molecule type" value="Genomic_DNA"/>
</dbReference>
<reference key="2">
    <citation type="submission" date="2011-10" db="EMBL/GenBank/DDBJ databases">
        <title>The genome and transcriptome sequence of Clonorchis sinensis provide insights into the carcinogenic liver fluke.</title>
        <authorList>
            <person name="Wang X."/>
            <person name="Huang Y."/>
            <person name="Chen W."/>
            <person name="Liu H."/>
            <person name="Guo L."/>
            <person name="Chen Y."/>
            <person name="Luo F."/>
            <person name="Zhou W."/>
            <person name="Sun J."/>
            <person name="Mao Q."/>
            <person name="Liang P."/>
            <person name="Zhou C."/>
            <person name="Tian Y."/>
            <person name="Men J."/>
            <person name="Lv X."/>
            <person name="Huang L."/>
            <person name="Zhou J."/>
            <person name="Hu Y."/>
            <person name="Li R."/>
            <person name="Zhang F."/>
            <person name="Lei H."/>
            <person name="Li X."/>
            <person name="Hu X."/>
            <person name="Liang C."/>
            <person name="Xu J."/>
            <person name="Wu Z."/>
            <person name="Yu X."/>
        </authorList>
    </citation>
    <scope>NUCLEOTIDE SEQUENCE</scope>
    <source>
        <strain>Henan</strain>
    </source>
</reference>
<evidence type="ECO:0000313" key="1">
    <source>
        <dbReference type="EMBL" id="GAA51616.1"/>
    </source>
</evidence>
<dbReference type="AlphaFoldDB" id="G7YF83"/>
<protein>
    <submittedName>
        <fullName evidence="1">Uncharacterized protein</fullName>
    </submittedName>
</protein>
<evidence type="ECO:0000313" key="2">
    <source>
        <dbReference type="Proteomes" id="UP000008909"/>
    </source>
</evidence>
<accession>G7YF83</accession>
<reference evidence="1" key="1">
    <citation type="journal article" date="2011" name="Genome Biol.">
        <title>The draft genome of the carcinogenic human liver fluke Clonorchis sinensis.</title>
        <authorList>
            <person name="Wang X."/>
            <person name="Chen W."/>
            <person name="Huang Y."/>
            <person name="Sun J."/>
            <person name="Men J."/>
            <person name="Liu H."/>
            <person name="Luo F."/>
            <person name="Guo L."/>
            <person name="Lv X."/>
            <person name="Deng C."/>
            <person name="Zhou C."/>
            <person name="Fan Y."/>
            <person name="Li X."/>
            <person name="Huang L."/>
            <person name="Hu Y."/>
            <person name="Liang C."/>
            <person name="Hu X."/>
            <person name="Xu J."/>
            <person name="Yu X."/>
        </authorList>
    </citation>
    <scope>NUCLEOTIDE SEQUENCE [LARGE SCALE GENOMIC DNA]</scope>
    <source>
        <strain evidence="1">Henan</strain>
    </source>
</reference>
<sequence length="259" mass="29023">MLALTQRPKYVALSSSISETNDIGAAVNSTPKSQLLSWTGVDAPGQAAKRIEKSTTSVDVDIEGFCENPTADENMKLQISSSTPSKVASSFVNTVVVRNHDSQSHKPSDIKTETPSYNRLATLRAGDSRVYKNIKERRLQSNKQHKIHQIQSRFILTVKDSPSSRPIGGIRLVTSSSGRHYRPRVEKLRPQKILCEVYARPFLEYANQVVYSRLTKDVTLIEGVQRVVTKVIVGLKSVDYEMRLVVLDFLRSIADFEEM</sequence>